<protein>
    <submittedName>
        <fullName evidence="4">C2 domain-containing protein</fullName>
    </submittedName>
</protein>
<dbReference type="WBParaSite" id="SPAL_0001399400.1">
    <property type="protein sequence ID" value="SPAL_0001399400.1"/>
    <property type="gene ID" value="SPAL_0001399400"/>
</dbReference>
<dbReference type="GO" id="GO:0030276">
    <property type="term" value="F:clathrin binding"/>
    <property type="evidence" value="ECO:0007669"/>
    <property type="project" value="TreeGrafter"/>
</dbReference>
<dbReference type="PROSITE" id="PS50004">
    <property type="entry name" value="C2"/>
    <property type="match status" value="2"/>
</dbReference>
<dbReference type="InterPro" id="IPR000008">
    <property type="entry name" value="C2_dom"/>
</dbReference>
<feature type="domain" description="C2" evidence="2">
    <location>
        <begin position="341"/>
        <end position="474"/>
    </location>
</feature>
<dbReference type="Gene3D" id="2.60.40.150">
    <property type="entry name" value="C2 domain"/>
    <property type="match status" value="2"/>
</dbReference>
<dbReference type="SMART" id="SM00239">
    <property type="entry name" value="C2"/>
    <property type="match status" value="2"/>
</dbReference>
<dbReference type="PANTHER" id="PTHR10024">
    <property type="entry name" value="SYNAPTOTAGMIN"/>
    <property type="match status" value="1"/>
</dbReference>
<evidence type="ECO:0000313" key="4">
    <source>
        <dbReference type="WBParaSite" id="SPAL_0001399400.1"/>
    </source>
</evidence>
<sequence>MDFQSISDLSADNLTFLLAMIGGTILTTTIVIGYIMFHRRKHNSVLNWYENNLLEMSRPIPMYGSNNKGENKKVRTFNCRNIRRMDTEEESVTYTNPITNTLKESKYIGATDDSIDERRMSRIKNITSDLDSKDYLLNINKDNSFNGKKDFAGMFVIPKLDKPHPSLFERISQNQIDRGLYKTTFGDIESCYDEEQTSGSCCGSIKISMYLDSTLNLFTVVLKQANELISKRTEDLPNPYFKISLEVPESKEGKVTHVSKIYKNTINPEINQEFFFQIPSNADITQCRLEILVYDYDQFSVDEGIGYIWLTLGRLDITQFTDKPSCFWAEVLPIEEGSGNEYGEVLLSFSYLSKAQRLTVNVFKGRNFCITSSESQVNTSIRISLLSLEDEKRLKRKKTSSKKNTSNPQFNESLNFSVPKSSLCDMLLEVEAIIEYGTFGMSHKVLGKINIPLHKCRDLWRGIIHEQKCQARWYQLEKP</sequence>
<feature type="domain" description="C2" evidence="2">
    <location>
        <begin position="201"/>
        <end position="325"/>
    </location>
</feature>
<dbReference type="Pfam" id="PF00168">
    <property type="entry name" value="C2"/>
    <property type="match status" value="2"/>
</dbReference>
<keyword evidence="1" id="KW-1133">Transmembrane helix</keyword>
<dbReference type="GO" id="GO:0000149">
    <property type="term" value="F:SNARE binding"/>
    <property type="evidence" value="ECO:0007669"/>
    <property type="project" value="TreeGrafter"/>
</dbReference>
<reference evidence="4" key="1">
    <citation type="submission" date="2017-02" db="UniProtKB">
        <authorList>
            <consortium name="WormBaseParasite"/>
        </authorList>
    </citation>
    <scope>IDENTIFICATION</scope>
</reference>
<proteinExistence type="predicted"/>
<dbReference type="PANTHER" id="PTHR10024:SF376">
    <property type="entry name" value="C2 DOMAIN-CONTAINING PROTEIN"/>
    <property type="match status" value="1"/>
</dbReference>
<organism evidence="3 4">
    <name type="scientific">Strongyloides papillosus</name>
    <name type="common">Intestinal threadworm</name>
    <dbReference type="NCBI Taxonomy" id="174720"/>
    <lineage>
        <taxon>Eukaryota</taxon>
        <taxon>Metazoa</taxon>
        <taxon>Ecdysozoa</taxon>
        <taxon>Nematoda</taxon>
        <taxon>Chromadorea</taxon>
        <taxon>Rhabditida</taxon>
        <taxon>Tylenchina</taxon>
        <taxon>Panagrolaimomorpha</taxon>
        <taxon>Strongyloidoidea</taxon>
        <taxon>Strongyloididae</taxon>
        <taxon>Strongyloides</taxon>
    </lineage>
</organism>
<keyword evidence="1" id="KW-0812">Transmembrane</keyword>
<feature type="transmembrane region" description="Helical" evidence="1">
    <location>
        <begin position="16"/>
        <end position="37"/>
    </location>
</feature>
<accession>A0A0N5C7T2</accession>
<evidence type="ECO:0000259" key="2">
    <source>
        <dbReference type="PROSITE" id="PS50004"/>
    </source>
</evidence>
<dbReference type="SUPFAM" id="SSF49562">
    <property type="entry name" value="C2 domain (Calcium/lipid-binding domain, CaLB)"/>
    <property type="match status" value="2"/>
</dbReference>
<dbReference type="AlphaFoldDB" id="A0A0N5C7T2"/>
<dbReference type="STRING" id="174720.A0A0N5C7T2"/>
<name>A0A0N5C7T2_STREA</name>
<evidence type="ECO:0000313" key="3">
    <source>
        <dbReference type="Proteomes" id="UP000046392"/>
    </source>
</evidence>
<dbReference type="GO" id="GO:0005544">
    <property type="term" value="F:calcium-dependent phospholipid binding"/>
    <property type="evidence" value="ECO:0007669"/>
    <property type="project" value="TreeGrafter"/>
</dbReference>
<dbReference type="GO" id="GO:0001786">
    <property type="term" value="F:phosphatidylserine binding"/>
    <property type="evidence" value="ECO:0007669"/>
    <property type="project" value="TreeGrafter"/>
</dbReference>
<dbReference type="GO" id="GO:0017156">
    <property type="term" value="P:calcium-ion regulated exocytosis"/>
    <property type="evidence" value="ECO:0007669"/>
    <property type="project" value="TreeGrafter"/>
</dbReference>
<dbReference type="Proteomes" id="UP000046392">
    <property type="component" value="Unplaced"/>
</dbReference>
<dbReference type="GO" id="GO:0070382">
    <property type="term" value="C:exocytic vesicle"/>
    <property type="evidence" value="ECO:0007669"/>
    <property type="project" value="TreeGrafter"/>
</dbReference>
<keyword evidence="3" id="KW-1185">Reference proteome</keyword>
<evidence type="ECO:0000256" key="1">
    <source>
        <dbReference type="SAM" id="Phobius"/>
    </source>
</evidence>
<dbReference type="InterPro" id="IPR035892">
    <property type="entry name" value="C2_domain_sf"/>
</dbReference>
<dbReference type="GO" id="GO:0005886">
    <property type="term" value="C:plasma membrane"/>
    <property type="evidence" value="ECO:0007669"/>
    <property type="project" value="TreeGrafter"/>
</dbReference>
<dbReference type="GO" id="GO:0005509">
    <property type="term" value="F:calcium ion binding"/>
    <property type="evidence" value="ECO:0007669"/>
    <property type="project" value="TreeGrafter"/>
</dbReference>
<keyword evidence="1" id="KW-0472">Membrane</keyword>